<dbReference type="AlphaFoldDB" id="A0A316ANC5"/>
<dbReference type="InterPro" id="IPR025255">
    <property type="entry name" value="DUF4202"/>
</dbReference>
<comment type="caution">
    <text evidence="1">The sequence shown here is derived from an EMBL/GenBank/DDBJ whole genome shotgun (WGS) entry which is preliminary data.</text>
</comment>
<keyword evidence="2" id="KW-1185">Reference proteome</keyword>
<dbReference type="PANTHER" id="PTHR41729">
    <property type="entry name" value="GLUTAMYL-TRNA SYNTHETASE"/>
    <property type="match status" value="1"/>
</dbReference>
<reference evidence="1 2" key="1">
    <citation type="submission" date="2018-03" db="EMBL/GenBank/DDBJ databases">
        <title>Genomic Encyclopedia of Archaeal and Bacterial Type Strains, Phase II (KMG-II): from individual species to whole genera.</title>
        <authorList>
            <person name="Goeker M."/>
        </authorList>
    </citation>
    <scope>NUCLEOTIDE SEQUENCE [LARGE SCALE GENOMIC DNA]</scope>
    <source>
        <strain evidence="1 2">DSM 100346</strain>
    </source>
</reference>
<sequence length="193" mass="22517">MKKFEDAIARFDEYNRRDPNMIIHQGQRWPQEYLFALMRSEWVRKLKPDASDQLMLAAHCQHLGRWAIARKSYPDGRLGYLKWRSDLGKYHAQIASEILSAVGYSEAEIKEVTSIVLKQKIKQNQEVQTIEDALCLVFLQYQYDDLLEKHSEDKMVSILRKTWAKMSDVGRDYAVRLSLSPRGRALLNLALNS</sequence>
<dbReference type="Proteomes" id="UP000245880">
    <property type="component" value="Unassembled WGS sequence"/>
</dbReference>
<accession>A0A316ANC5</accession>
<protein>
    <submittedName>
        <fullName evidence="1">Uncharacterized protein DUF4202</fullName>
    </submittedName>
</protein>
<dbReference type="OrthoDB" id="9799165at2"/>
<gene>
    <name evidence="1" type="ORF">CLV98_103176</name>
</gene>
<proteinExistence type="predicted"/>
<organism evidence="1 2">
    <name type="scientific">Dyadobacter jejuensis</name>
    <dbReference type="NCBI Taxonomy" id="1082580"/>
    <lineage>
        <taxon>Bacteria</taxon>
        <taxon>Pseudomonadati</taxon>
        <taxon>Bacteroidota</taxon>
        <taxon>Cytophagia</taxon>
        <taxon>Cytophagales</taxon>
        <taxon>Spirosomataceae</taxon>
        <taxon>Dyadobacter</taxon>
    </lineage>
</organism>
<dbReference type="PANTHER" id="PTHR41729:SF1">
    <property type="entry name" value="GLUTAMYL-TRNA SYNTHETASE"/>
    <property type="match status" value="1"/>
</dbReference>
<dbReference type="EMBL" id="QGDT01000003">
    <property type="protein sequence ID" value="PWJ58809.1"/>
    <property type="molecule type" value="Genomic_DNA"/>
</dbReference>
<dbReference type="Pfam" id="PF13875">
    <property type="entry name" value="DUF4202"/>
    <property type="match status" value="1"/>
</dbReference>
<name>A0A316ANC5_9BACT</name>
<evidence type="ECO:0000313" key="1">
    <source>
        <dbReference type="EMBL" id="PWJ58809.1"/>
    </source>
</evidence>
<evidence type="ECO:0000313" key="2">
    <source>
        <dbReference type="Proteomes" id="UP000245880"/>
    </source>
</evidence>
<dbReference type="RefSeq" id="WP_109673743.1">
    <property type="nucleotide sequence ID" value="NZ_QGDT01000003.1"/>
</dbReference>